<comment type="caution">
    <text evidence="2">The sequence shown here is derived from an EMBL/GenBank/DDBJ whole genome shotgun (WGS) entry which is preliminary data.</text>
</comment>
<dbReference type="AlphaFoldDB" id="A0A177ED13"/>
<organism evidence="2 3">
    <name type="scientific">Nematocida displodere</name>
    <dbReference type="NCBI Taxonomy" id="1805483"/>
    <lineage>
        <taxon>Eukaryota</taxon>
        <taxon>Fungi</taxon>
        <taxon>Fungi incertae sedis</taxon>
        <taxon>Microsporidia</taxon>
        <taxon>Nematocida</taxon>
    </lineage>
</organism>
<feature type="region of interest" description="Disordered" evidence="1">
    <location>
        <begin position="189"/>
        <end position="230"/>
    </location>
</feature>
<reference evidence="2 3" key="1">
    <citation type="submission" date="2016-02" db="EMBL/GenBank/DDBJ databases">
        <title>Discovery of a natural microsporidian pathogen with a broad tissue tropism in Caenorhabditis elegans.</title>
        <authorList>
            <person name="Luallen R.J."/>
            <person name="Reinke A.W."/>
            <person name="Tong L."/>
            <person name="Botts M.R."/>
            <person name="Felix M.-A."/>
            <person name="Troemel E.R."/>
        </authorList>
    </citation>
    <scope>NUCLEOTIDE SEQUENCE [LARGE SCALE GENOMIC DNA]</scope>
    <source>
        <strain evidence="2 3">JUm2807</strain>
    </source>
</reference>
<protein>
    <submittedName>
        <fullName evidence="2">Uncharacterized protein</fullName>
    </submittedName>
</protein>
<gene>
    <name evidence="2" type="ORF">NEDG_00749</name>
</gene>
<feature type="compositionally biased region" description="Basic and acidic residues" evidence="1">
    <location>
        <begin position="31"/>
        <end position="40"/>
    </location>
</feature>
<evidence type="ECO:0000313" key="3">
    <source>
        <dbReference type="Proteomes" id="UP000185944"/>
    </source>
</evidence>
<feature type="compositionally biased region" description="Polar residues" evidence="1">
    <location>
        <begin position="192"/>
        <end position="202"/>
    </location>
</feature>
<evidence type="ECO:0000313" key="2">
    <source>
        <dbReference type="EMBL" id="OAG29616.1"/>
    </source>
</evidence>
<feature type="compositionally biased region" description="Basic residues" evidence="1">
    <location>
        <begin position="203"/>
        <end position="212"/>
    </location>
</feature>
<accession>A0A177ED13</accession>
<dbReference type="Proteomes" id="UP000185944">
    <property type="component" value="Unassembled WGS sequence"/>
</dbReference>
<feature type="region of interest" description="Disordered" evidence="1">
    <location>
        <begin position="29"/>
        <end position="68"/>
    </location>
</feature>
<feature type="compositionally biased region" description="Low complexity" evidence="1">
    <location>
        <begin position="44"/>
        <end position="56"/>
    </location>
</feature>
<name>A0A177ED13_9MICR</name>
<dbReference type="VEuPathDB" id="MicrosporidiaDB:NEDG_00749"/>
<keyword evidence="3" id="KW-1185">Reference proteome</keyword>
<dbReference type="RefSeq" id="XP_067544264.1">
    <property type="nucleotide sequence ID" value="XM_067688167.1"/>
</dbReference>
<feature type="region of interest" description="Disordered" evidence="1">
    <location>
        <begin position="125"/>
        <end position="157"/>
    </location>
</feature>
<proteinExistence type="predicted"/>
<evidence type="ECO:0000256" key="1">
    <source>
        <dbReference type="SAM" id="MobiDB-lite"/>
    </source>
</evidence>
<sequence>MILALSLTEKSEDASSTLATRSGLVKRRVADKKEASEKLHPRLAAKALPKTAAPLKPKAKQAKATEDPNIDNQMFLNSFLGEGASALDKKDETLKEFLKYAEELDIPKKVPEMLLATPSSYDTLLGSSMSTGKASSEKKRLTPGQASKKKPAAAKSDTGLLSSIDEKLNLLVEKFATLSDSLATKTLGEMGSSLTTPAAKSQPSKRVRHLVSQKKMLSGEKPRPRRFSLI</sequence>
<dbReference type="EMBL" id="LTDL01000040">
    <property type="protein sequence ID" value="OAG29616.1"/>
    <property type="molecule type" value="Genomic_DNA"/>
</dbReference>
<dbReference type="GeneID" id="93647099"/>
<feature type="compositionally biased region" description="Polar residues" evidence="1">
    <location>
        <begin position="125"/>
        <end position="134"/>
    </location>
</feature>